<comment type="caution">
    <text evidence="2">The sequence shown here is derived from an EMBL/GenBank/DDBJ whole genome shotgun (WGS) entry which is preliminary data.</text>
</comment>
<feature type="domain" description="Helix-turn-helix" evidence="1">
    <location>
        <begin position="86"/>
        <end position="134"/>
    </location>
</feature>
<dbReference type="RefSeq" id="WP_010090302.1">
    <property type="nucleotide sequence ID" value="NZ_LPDL01000026.1"/>
</dbReference>
<evidence type="ECO:0000313" key="3">
    <source>
        <dbReference type="EMBL" id="OJA43531.1"/>
    </source>
</evidence>
<evidence type="ECO:0000313" key="2">
    <source>
        <dbReference type="EMBL" id="KWK67167.1"/>
    </source>
</evidence>
<reference evidence="2 4" key="1">
    <citation type="submission" date="2015-11" db="EMBL/GenBank/DDBJ databases">
        <title>Expanding the genomic diversity of Burkholderia species for the development of highly accurate diagnostics.</title>
        <authorList>
            <person name="Sahl J."/>
            <person name="Keim P."/>
            <person name="Wagner D."/>
        </authorList>
    </citation>
    <scope>NUCLEOTIDE SEQUENCE [LARGE SCALE GENOMIC DNA]</scope>
    <source>
        <strain evidence="2 4">MSMB782WGS</strain>
    </source>
</reference>
<evidence type="ECO:0000313" key="4">
    <source>
        <dbReference type="Proteomes" id="UP000065504"/>
    </source>
</evidence>
<reference evidence="5" key="2">
    <citation type="submission" date="2016-08" db="EMBL/GenBank/DDBJ databases">
        <title>Population biology and virulence potential of Burkholderia ubonensis.</title>
        <authorList>
            <person name="Price E.P."/>
            <person name="Currie B.J."/>
            <person name="Wagner D.M."/>
        </authorList>
    </citation>
    <scope>NUCLEOTIDE SEQUENCE [LARGE SCALE GENOMIC DNA]</scope>
    <source>
        <strain evidence="5">MSMB0103</strain>
    </source>
</reference>
<reference evidence="3" key="3">
    <citation type="submission" date="2016-08" db="EMBL/GenBank/DDBJ databases">
        <authorList>
            <person name="Price E.P."/>
            <person name="Currie B.J."/>
            <person name="Wagner D.M."/>
        </authorList>
    </citation>
    <scope>NUCLEOTIDE SEQUENCE</scope>
    <source>
        <strain evidence="3">MSMB0103</strain>
    </source>
</reference>
<dbReference type="GO" id="GO:0003677">
    <property type="term" value="F:DNA binding"/>
    <property type="evidence" value="ECO:0007669"/>
    <property type="project" value="InterPro"/>
</dbReference>
<sequence>MRTVERIREMTPPPMTEKDLEMARIAQRCIMEALDHSRAVQITLTTDTGEHPSIALPPASLKFIGQLLGAMSEGRQITLMPADREFTTVEAANFLNVSRPFVIKEIEAGRLKHRMVGTHRRIAFEDLIAYARQMREKQVAALDRLAANAQELGLDY</sequence>
<gene>
    <name evidence="3" type="ORF">BGV66_24050</name>
    <name evidence="2" type="ORF">WM16_27045</name>
</gene>
<proteinExistence type="predicted"/>
<organism evidence="2 4">
    <name type="scientific">Burkholderia ubonensis</name>
    <dbReference type="NCBI Taxonomy" id="101571"/>
    <lineage>
        <taxon>Bacteria</taxon>
        <taxon>Pseudomonadati</taxon>
        <taxon>Pseudomonadota</taxon>
        <taxon>Betaproteobacteria</taxon>
        <taxon>Burkholderiales</taxon>
        <taxon>Burkholderiaceae</taxon>
        <taxon>Burkholderia</taxon>
        <taxon>Burkholderia cepacia complex</taxon>
    </lineage>
</organism>
<dbReference type="Proteomes" id="UP000183667">
    <property type="component" value="Unassembled WGS sequence"/>
</dbReference>
<dbReference type="Proteomes" id="UP000065504">
    <property type="component" value="Unassembled WGS sequence"/>
</dbReference>
<dbReference type="Pfam" id="PF12728">
    <property type="entry name" value="HTH_17"/>
    <property type="match status" value="1"/>
</dbReference>
<evidence type="ECO:0000259" key="1">
    <source>
        <dbReference type="Pfam" id="PF12728"/>
    </source>
</evidence>
<dbReference type="InterPro" id="IPR010093">
    <property type="entry name" value="SinI_DNA-bd"/>
</dbReference>
<accession>A0A118US97</accession>
<dbReference type="InterPro" id="IPR041657">
    <property type="entry name" value="HTH_17"/>
</dbReference>
<dbReference type="AlphaFoldDB" id="A0A118US97"/>
<protein>
    <submittedName>
        <fullName evidence="2">Excisionase</fullName>
    </submittedName>
</protein>
<name>A0A118US97_9BURK</name>
<dbReference type="NCBIfam" id="TIGR01764">
    <property type="entry name" value="excise"/>
    <property type="match status" value="1"/>
</dbReference>
<evidence type="ECO:0000313" key="5">
    <source>
        <dbReference type="Proteomes" id="UP000183667"/>
    </source>
</evidence>
<dbReference type="EMBL" id="LPLU01000126">
    <property type="protein sequence ID" value="KWK67167.1"/>
    <property type="molecule type" value="Genomic_DNA"/>
</dbReference>
<dbReference type="EMBL" id="MEAU01000037">
    <property type="protein sequence ID" value="OJA43531.1"/>
    <property type="molecule type" value="Genomic_DNA"/>
</dbReference>